<dbReference type="KEGG" id="dzi:111316313"/>
<dbReference type="AlphaFoldDB" id="A0A6P6BAC6"/>
<dbReference type="Pfam" id="PF08268">
    <property type="entry name" value="FBA_3"/>
    <property type="match status" value="1"/>
</dbReference>
<feature type="domain" description="F-box associated beta-propeller type 3" evidence="1">
    <location>
        <begin position="26"/>
        <end position="313"/>
    </location>
</feature>
<proteinExistence type="predicted"/>
<evidence type="ECO:0000259" key="1">
    <source>
        <dbReference type="Pfam" id="PF08268"/>
    </source>
</evidence>
<dbReference type="InterPro" id="IPR013187">
    <property type="entry name" value="F-box-assoc_dom_typ3"/>
</dbReference>
<gene>
    <name evidence="3" type="primary">LOC111316313</name>
</gene>
<keyword evidence="2" id="KW-1185">Reference proteome</keyword>
<evidence type="ECO:0000313" key="2">
    <source>
        <dbReference type="Proteomes" id="UP000515121"/>
    </source>
</evidence>
<dbReference type="PANTHER" id="PTHR31672:SF13">
    <property type="entry name" value="F-BOX PROTEIN CPR30-LIKE"/>
    <property type="match status" value="1"/>
</dbReference>
<reference evidence="3" key="1">
    <citation type="submission" date="2025-08" db="UniProtKB">
        <authorList>
            <consortium name="RefSeq"/>
        </authorList>
    </citation>
    <scope>IDENTIFICATION</scope>
    <source>
        <tissue evidence="3">Fruit stalk</tissue>
    </source>
</reference>
<name>A0A6P6BAC6_DURZI</name>
<sequence>MHLDGSRRNNKESILIKRFNSGSSQSKCSLSKISHNDSSCSNVDVYLGILGNSSVYDLELSAHCDGIIFYSNCIQGYSVLCNLATRETVLVPDTSSSNDSLLLFSVGFGYDLKNHQYKAVRITKPRRDNDWRIYMVRMSYNVEVYTLGSYSWRQVNNAKSNSMNSRQISSPHGSFYFNGAIHWKGFPERFDSNDIVIILFNLSDEEFDIILLPDDVKPFMHFLVWDGSFAVSHVTHSNHSLLLDVFAMKEYGVKESWTKVFTIEIGHSIFVRPLAIWKNNEIVLEIMDDKDRNNFQLVTYNLRRQEFKKLQIPEPLFFKSYVYMESLVPMKSRRESIA</sequence>
<dbReference type="PANTHER" id="PTHR31672">
    <property type="entry name" value="BNACNNG10540D PROTEIN"/>
    <property type="match status" value="1"/>
</dbReference>
<dbReference type="NCBIfam" id="TIGR01640">
    <property type="entry name" value="F_box_assoc_1"/>
    <property type="match status" value="1"/>
</dbReference>
<dbReference type="InterPro" id="IPR050796">
    <property type="entry name" value="SCF_F-box_component"/>
</dbReference>
<dbReference type="GeneID" id="111316313"/>
<dbReference type="Proteomes" id="UP000515121">
    <property type="component" value="Unplaced"/>
</dbReference>
<evidence type="ECO:0000313" key="3">
    <source>
        <dbReference type="RefSeq" id="XP_022774048.1"/>
    </source>
</evidence>
<protein>
    <submittedName>
        <fullName evidence="3">F-box protein CPR30-like</fullName>
    </submittedName>
</protein>
<dbReference type="InterPro" id="IPR017451">
    <property type="entry name" value="F-box-assoc_interact_dom"/>
</dbReference>
<dbReference type="RefSeq" id="XP_022774048.1">
    <property type="nucleotide sequence ID" value="XM_022918313.1"/>
</dbReference>
<organism evidence="2 3">
    <name type="scientific">Durio zibethinus</name>
    <name type="common">Durian</name>
    <dbReference type="NCBI Taxonomy" id="66656"/>
    <lineage>
        <taxon>Eukaryota</taxon>
        <taxon>Viridiplantae</taxon>
        <taxon>Streptophyta</taxon>
        <taxon>Embryophyta</taxon>
        <taxon>Tracheophyta</taxon>
        <taxon>Spermatophyta</taxon>
        <taxon>Magnoliopsida</taxon>
        <taxon>eudicotyledons</taxon>
        <taxon>Gunneridae</taxon>
        <taxon>Pentapetalae</taxon>
        <taxon>rosids</taxon>
        <taxon>malvids</taxon>
        <taxon>Malvales</taxon>
        <taxon>Malvaceae</taxon>
        <taxon>Helicteroideae</taxon>
        <taxon>Durio</taxon>
    </lineage>
</organism>
<dbReference type="OrthoDB" id="1246057at2759"/>
<accession>A0A6P6BAC6</accession>